<reference evidence="3" key="2">
    <citation type="submission" date="2024-04" db="EMBL/GenBank/DDBJ databases">
        <authorList>
            <person name="Chen Y."/>
            <person name="Shah S."/>
            <person name="Dougan E. K."/>
            <person name="Thang M."/>
            <person name="Chan C."/>
        </authorList>
    </citation>
    <scope>NUCLEOTIDE SEQUENCE [LARGE SCALE GENOMIC DNA]</scope>
</reference>
<organism evidence="2">
    <name type="scientific">Cladocopium goreaui</name>
    <dbReference type="NCBI Taxonomy" id="2562237"/>
    <lineage>
        <taxon>Eukaryota</taxon>
        <taxon>Sar</taxon>
        <taxon>Alveolata</taxon>
        <taxon>Dinophyceae</taxon>
        <taxon>Suessiales</taxon>
        <taxon>Symbiodiniaceae</taxon>
        <taxon>Cladocopium</taxon>
    </lineage>
</organism>
<dbReference type="Proteomes" id="UP001152797">
    <property type="component" value="Unassembled WGS sequence"/>
</dbReference>
<sequence length="1202" mass="133484">MSCTSTPGGITTWPCPLPYPEVFKRGACSHVPDAHLKRLVCLQVAVLNWLMLGRAEVAPTSLRLGTRLTARQWTAVKMLEHLAVDRNFAEFVSATDMGRSASKVEDFQDCIDVLARAAVALHCERGGYFFLKPSKTGASEGILPLRAGQFEGRLDKDPVVTAKPLVANRLTFPPPPAFDPRPFFDHETLDRYEKPITHGRKPEELDEDPPRVTERATHSERLKLYKKLADSGRLKPVSKDTFHAGFTSGLFAVVKDQNRDRMILDSDARPANMLSKGQQKWSQTMASGMTLAYLHLQPDEVLVASGEDLKDYFYQFVVGEERCSKNALAVPVQQSEAREIFGPNFQWSEDPVGVIVDDLIVLERITRASFDEGALTESESRIGAAREAYDATMWPQAFITMRVASLGLASVGLLEAIAGSWVSILGIRRRLYSVMDIIFEPLCIADQKIVLRLSPGLVSELEALVVVGSLAVVNLRADFYCQIVATDASGDCMAGVAAECPEKVLREVSRHCLRKGTWTKLLPPSKARDRLHGLLDPSDEVPGDKLKGHPLWNLLAKALPFCEVWRERVSKPLHINVLELRAYLKHEKRIANRGTSLRVLSELESQAALGSLVKGRSSSRALNSELQRSLGHHFGSDVSDYHMYFDTKLNPADDPTRDQLLREPSVPLPGWWSEVCDGRSFDFDQWLMMHGAPKDYAGVDFGELCGGEAIDLRPQQQLRKSLPERELDKTNRPDAMLVHPEIAQRADASMKTERPCDYEPEAYAILQSFDLSQFVFAGEKPDLSRPGALDLFSGRAGVAKQLIKQQVPEVKHVPVLAHSATFKPLFNAHPTPVETAAASILPRPPGYGSATCVQGTPLARQGAKPFMQVAWELVDRWEMQSPVVHRTPVPEVLVKAMCSLAWFRGWYSWVGITLLAFYGAGRLGEVINCRRSDLLLPDDLCEATPVVFLQLRRFKSLQRVAASVQHMKVSEPIAVKLIQCVFKLLPYDVLLFPQTAYYYRKLWNVLLQDLGFPTSCGLTPGGLRGGAAVTLESYLQEVAAMNALADLPEGARRTTAIAGILPWKLGSCLFVTIFDLLFVERYGDILLHCLFVTIFDLLFVERYGDILLQLQLPPNLHGSDGKSCTRAAATPCTSNAVANIYIYNMIGTCMTATFQFSRHMLRIAAVARLKGPLTAPDDRQLAQPKKEHCCCDRDSLYHLCGG</sequence>
<proteinExistence type="predicted"/>
<dbReference type="AlphaFoldDB" id="A0A9P1GT32"/>
<evidence type="ECO:0000313" key="3">
    <source>
        <dbReference type="EMBL" id="CAL1173954.1"/>
    </source>
</evidence>
<accession>A0A9P1GT32</accession>
<dbReference type="EMBL" id="CAMXCT030006820">
    <property type="protein sequence ID" value="CAL4807891.1"/>
    <property type="molecule type" value="Genomic_DNA"/>
</dbReference>
<reference evidence="2" key="1">
    <citation type="submission" date="2022-10" db="EMBL/GenBank/DDBJ databases">
        <authorList>
            <person name="Chen Y."/>
            <person name="Dougan E. K."/>
            <person name="Chan C."/>
            <person name="Rhodes N."/>
            <person name="Thang M."/>
        </authorList>
    </citation>
    <scope>NUCLEOTIDE SEQUENCE</scope>
</reference>
<dbReference type="OrthoDB" id="448501at2759"/>
<evidence type="ECO:0000313" key="4">
    <source>
        <dbReference type="Proteomes" id="UP001152797"/>
    </source>
</evidence>
<dbReference type="EMBL" id="CAMXCT010006820">
    <property type="protein sequence ID" value="CAI4020579.1"/>
    <property type="molecule type" value="Genomic_DNA"/>
</dbReference>
<evidence type="ECO:0000256" key="1">
    <source>
        <dbReference type="SAM" id="MobiDB-lite"/>
    </source>
</evidence>
<protein>
    <submittedName>
        <fullName evidence="2">Uncharacterized protein</fullName>
    </submittedName>
</protein>
<feature type="region of interest" description="Disordered" evidence="1">
    <location>
        <begin position="195"/>
        <end position="217"/>
    </location>
</feature>
<keyword evidence="4" id="KW-1185">Reference proteome</keyword>
<evidence type="ECO:0000313" key="2">
    <source>
        <dbReference type="EMBL" id="CAI4020579.1"/>
    </source>
</evidence>
<comment type="caution">
    <text evidence="2">The sequence shown here is derived from an EMBL/GenBank/DDBJ whole genome shotgun (WGS) entry which is preliminary data.</text>
</comment>
<gene>
    <name evidence="2" type="ORF">C1SCF055_LOCUS44987</name>
</gene>
<dbReference type="EMBL" id="CAMXCT020006820">
    <property type="protein sequence ID" value="CAL1173954.1"/>
    <property type="molecule type" value="Genomic_DNA"/>
</dbReference>
<name>A0A9P1GT32_9DINO</name>